<protein>
    <submittedName>
        <fullName evidence="2">Uncharacterized protein</fullName>
    </submittedName>
</protein>
<keyword evidence="1" id="KW-0472">Membrane</keyword>
<dbReference type="Proteomes" id="UP000662747">
    <property type="component" value="Chromosome"/>
</dbReference>
<keyword evidence="1" id="KW-1133">Transmembrane helix</keyword>
<name>A0ABX7NU60_9BACT</name>
<evidence type="ECO:0000313" key="2">
    <source>
        <dbReference type="EMBL" id="QSQ21007.1"/>
    </source>
</evidence>
<evidence type="ECO:0000313" key="3">
    <source>
        <dbReference type="Proteomes" id="UP000662747"/>
    </source>
</evidence>
<keyword evidence="1" id="KW-0812">Transmembrane</keyword>
<accession>A0ABX7NU60</accession>
<dbReference type="EMBL" id="CP071090">
    <property type="protein sequence ID" value="QSQ21007.1"/>
    <property type="molecule type" value="Genomic_DNA"/>
</dbReference>
<sequence>MERHVMRGYAHLPVRGHERSRTSRRRPGRWLPEDRFERENAIAALWSMVGTLLALFLAPGLNGFIAGWMGFGALRDSRLTLRVALLALGLAVPGLWLILGPLGLPILGLYPGVGTGKAVLLSVGGLMLGVGVRSLLSWAAHGLRHRSRA</sequence>
<keyword evidence="3" id="KW-1185">Reference proteome</keyword>
<feature type="transmembrane region" description="Helical" evidence="1">
    <location>
        <begin position="41"/>
        <end position="67"/>
    </location>
</feature>
<dbReference type="RefSeq" id="WP_206722586.1">
    <property type="nucleotide sequence ID" value="NZ_CP071090.1"/>
</dbReference>
<reference evidence="2 3" key="1">
    <citation type="submission" date="2021-02" db="EMBL/GenBank/DDBJ databases">
        <title>De Novo genome assembly of isolated myxobacteria.</title>
        <authorList>
            <person name="Stevens D.C."/>
        </authorList>
    </citation>
    <scope>NUCLEOTIDE SEQUENCE [LARGE SCALE GENOMIC DNA]</scope>
    <source>
        <strain evidence="3">SCPEA02</strain>
    </source>
</reference>
<gene>
    <name evidence="2" type="ORF">JY651_38275</name>
</gene>
<organism evidence="2 3">
    <name type="scientific">Pyxidicoccus parkwayensis</name>
    <dbReference type="NCBI Taxonomy" id="2813578"/>
    <lineage>
        <taxon>Bacteria</taxon>
        <taxon>Pseudomonadati</taxon>
        <taxon>Myxococcota</taxon>
        <taxon>Myxococcia</taxon>
        <taxon>Myxococcales</taxon>
        <taxon>Cystobacterineae</taxon>
        <taxon>Myxococcaceae</taxon>
        <taxon>Pyxidicoccus</taxon>
    </lineage>
</organism>
<proteinExistence type="predicted"/>
<feature type="transmembrane region" description="Helical" evidence="1">
    <location>
        <begin position="79"/>
        <end position="99"/>
    </location>
</feature>
<feature type="transmembrane region" description="Helical" evidence="1">
    <location>
        <begin position="119"/>
        <end position="140"/>
    </location>
</feature>
<evidence type="ECO:0000256" key="1">
    <source>
        <dbReference type="SAM" id="Phobius"/>
    </source>
</evidence>